<dbReference type="GO" id="GO:0034220">
    <property type="term" value="P:monoatomic ion transmembrane transport"/>
    <property type="evidence" value="ECO:0007669"/>
    <property type="project" value="UniProtKB-KW"/>
</dbReference>
<evidence type="ECO:0000256" key="8">
    <source>
        <dbReference type="ARBA" id="ARBA00035585"/>
    </source>
</evidence>
<comment type="subcellular location">
    <subcellularLocation>
        <location evidence="1">Cell membrane</location>
        <topology evidence="1">Multi-pass membrane protein</topology>
    </subcellularLocation>
</comment>
<feature type="transmembrane region" description="Helical" evidence="10">
    <location>
        <begin position="60"/>
        <end position="79"/>
    </location>
</feature>
<feature type="transmembrane region" description="Helical" evidence="10">
    <location>
        <begin position="33"/>
        <end position="53"/>
    </location>
</feature>
<dbReference type="GO" id="GO:0005886">
    <property type="term" value="C:plasma membrane"/>
    <property type="evidence" value="ECO:0007669"/>
    <property type="project" value="UniProtKB-SubCell"/>
</dbReference>
<proteinExistence type="inferred from homology"/>
<dbReference type="EMBL" id="VDHJ01000013">
    <property type="protein sequence ID" value="TNL95619.1"/>
    <property type="molecule type" value="Genomic_DNA"/>
</dbReference>
<name>A0A5C4U2L6_9CORY</name>
<dbReference type="Proteomes" id="UP000312032">
    <property type="component" value="Unassembled WGS sequence"/>
</dbReference>
<evidence type="ECO:0000313" key="11">
    <source>
        <dbReference type="EMBL" id="TNL95619.1"/>
    </source>
</evidence>
<evidence type="ECO:0000256" key="3">
    <source>
        <dbReference type="ARBA" id="ARBA00022692"/>
    </source>
</evidence>
<evidence type="ECO:0000256" key="6">
    <source>
        <dbReference type="ARBA" id="ARBA00023303"/>
    </source>
</evidence>
<evidence type="ECO:0000256" key="7">
    <source>
        <dbReference type="ARBA" id="ARBA00035120"/>
    </source>
</evidence>
<keyword evidence="4 10" id="KW-1133">Transmembrane helix</keyword>
<comment type="catalytic activity">
    <reaction evidence="8">
        <text>fluoride(in) = fluoride(out)</text>
        <dbReference type="Rhea" id="RHEA:76159"/>
        <dbReference type="ChEBI" id="CHEBI:17051"/>
    </reaction>
    <physiologicalReaction direction="left-to-right" evidence="8">
        <dbReference type="Rhea" id="RHEA:76160"/>
    </physiologicalReaction>
</comment>
<evidence type="ECO:0000256" key="4">
    <source>
        <dbReference type="ARBA" id="ARBA00022989"/>
    </source>
</evidence>
<keyword evidence="2 10" id="KW-1003">Cell membrane</keyword>
<comment type="similarity">
    <text evidence="7 10">Belongs to the fluoride channel Fluc/FEX (TC 1.A.43) family.</text>
</comment>
<keyword evidence="3 10" id="KW-0812">Transmembrane</keyword>
<organism evidence="11 12">
    <name type="scientific">Corynebacterium tapiri</name>
    <dbReference type="NCBI Taxonomy" id="1448266"/>
    <lineage>
        <taxon>Bacteria</taxon>
        <taxon>Bacillati</taxon>
        <taxon>Actinomycetota</taxon>
        <taxon>Actinomycetes</taxon>
        <taxon>Mycobacteriales</taxon>
        <taxon>Corynebacteriaceae</taxon>
        <taxon>Corynebacterium</taxon>
    </lineage>
</organism>
<keyword evidence="6" id="KW-0813">Transport</keyword>
<keyword evidence="12" id="KW-1185">Reference proteome</keyword>
<evidence type="ECO:0000256" key="2">
    <source>
        <dbReference type="ARBA" id="ARBA00022475"/>
    </source>
</evidence>
<dbReference type="InterPro" id="IPR003691">
    <property type="entry name" value="FluC"/>
</dbReference>
<comment type="function">
    <text evidence="9">Fluoride-specific ion channel. Important for reducing fluoride concentration in the cell, thus reducing its toxicity.</text>
</comment>
<keyword evidence="6" id="KW-0407">Ion channel</keyword>
<dbReference type="AlphaFoldDB" id="A0A5C4U2L6"/>
<sequence length="111" mass="11410">MIGALLPTAAVFGAAMLGGLTRWALTRILWPKVGLLLANLLACAVLAWAIVHLSGLVETAIGVGFAGACSTLSTVANQVAEDVEKRKTPAALLYLGATVGLSELIVILLSR</sequence>
<comment type="caution">
    <text evidence="11">The sequence shown here is derived from an EMBL/GenBank/DDBJ whole genome shotgun (WGS) entry which is preliminary data.</text>
</comment>
<protein>
    <recommendedName>
        <fullName evidence="10">Fluoride-specific ion channel</fullName>
    </recommendedName>
</protein>
<dbReference type="OrthoDB" id="5148600at2"/>
<accession>A0A5C4U2L6</accession>
<evidence type="ECO:0000256" key="10">
    <source>
        <dbReference type="RuleBase" id="RU004340"/>
    </source>
</evidence>
<evidence type="ECO:0000256" key="1">
    <source>
        <dbReference type="ARBA" id="ARBA00004651"/>
    </source>
</evidence>
<feature type="transmembrane region" description="Helical" evidence="10">
    <location>
        <begin position="91"/>
        <end position="109"/>
    </location>
</feature>
<gene>
    <name evidence="11" type="ORF">FHE74_09225</name>
</gene>
<evidence type="ECO:0000256" key="5">
    <source>
        <dbReference type="ARBA" id="ARBA00023136"/>
    </source>
</evidence>
<dbReference type="RefSeq" id="WP_139466229.1">
    <property type="nucleotide sequence ID" value="NZ_VDHJ01000013.1"/>
</dbReference>
<dbReference type="Pfam" id="PF02537">
    <property type="entry name" value="CRCB"/>
    <property type="match status" value="1"/>
</dbReference>
<reference evidence="11 12" key="1">
    <citation type="submission" date="2019-06" db="EMBL/GenBank/DDBJ databases">
        <authorList>
            <person name="Li J."/>
        </authorList>
    </citation>
    <scope>NUCLEOTIDE SEQUENCE [LARGE SCALE GENOMIC DNA]</scope>
    <source>
        <strain evidence="11 12">LMG 28165</strain>
    </source>
</reference>
<keyword evidence="5 10" id="KW-0472">Membrane</keyword>
<evidence type="ECO:0000256" key="9">
    <source>
        <dbReference type="ARBA" id="ARBA00049940"/>
    </source>
</evidence>
<evidence type="ECO:0000313" key="12">
    <source>
        <dbReference type="Proteomes" id="UP000312032"/>
    </source>
</evidence>
<keyword evidence="6" id="KW-0406">Ion transport</keyword>